<dbReference type="GO" id="GO:0003919">
    <property type="term" value="F:FMN adenylyltransferase activity"/>
    <property type="evidence" value="ECO:0007669"/>
    <property type="project" value="UniProtKB-EC"/>
</dbReference>
<evidence type="ECO:0000256" key="10">
    <source>
        <dbReference type="ARBA" id="ARBA00031145"/>
    </source>
</evidence>
<dbReference type="EMBL" id="CAJVPP010003315">
    <property type="protein sequence ID" value="CAG8626374.1"/>
    <property type="molecule type" value="Genomic_DNA"/>
</dbReference>
<evidence type="ECO:0000256" key="5">
    <source>
        <dbReference type="ARBA" id="ARBA00022679"/>
    </source>
</evidence>
<accession>A0A9N9D8R1</accession>
<evidence type="ECO:0000256" key="13">
    <source>
        <dbReference type="SAM" id="MobiDB-lite"/>
    </source>
</evidence>
<dbReference type="EC" id="2.7.7.2" evidence="2"/>
<keyword evidence="8" id="KW-0274">FAD</keyword>
<evidence type="ECO:0000259" key="14">
    <source>
        <dbReference type="Pfam" id="PF01507"/>
    </source>
</evidence>
<evidence type="ECO:0000313" key="15">
    <source>
        <dbReference type="EMBL" id="CAG8626374.1"/>
    </source>
</evidence>
<feature type="region of interest" description="Disordered" evidence="13">
    <location>
        <begin position="260"/>
        <end position="302"/>
    </location>
</feature>
<keyword evidence="7" id="KW-0547">Nucleotide-binding</keyword>
<protein>
    <recommendedName>
        <fullName evidence="2">FAD synthase</fullName>
        <ecNumber evidence="2">2.7.7.2</ecNumber>
    </recommendedName>
    <alternativeName>
        <fullName evidence="10">FAD pyrophosphorylase</fullName>
    </alternativeName>
    <alternativeName>
        <fullName evidence="11">FMN adenylyltransferase</fullName>
    </alternativeName>
</protein>
<organism evidence="15 16">
    <name type="scientific">Funneliformis mosseae</name>
    <name type="common">Endomycorrhizal fungus</name>
    <name type="synonym">Glomus mosseae</name>
    <dbReference type="NCBI Taxonomy" id="27381"/>
    <lineage>
        <taxon>Eukaryota</taxon>
        <taxon>Fungi</taxon>
        <taxon>Fungi incertae sedis</taxon>
        <taxon>Mucoromycota</taxon>
        <taxon>Glomeromycotina</taxon>
        <taxon>Glomeromycetes</taxon>
        <taxon>Glomerales</taxon>
        <taxon>Glomeraceae</taxon>
        <taxon>Funneliformis</taxon>
    </lineage>
</organism>
<gene>
    <name evidence="15" type="ORF">FMOSSE_LOCUS10256</name>
</gene>
<evidence type="ECO:0000256" key="11">
    <source>
        <dbReference type="ARBA" id="ARBA00031871"/>
    </source>
</evidence>
<evidence type="ECO:0000256" key="1">
    <source>
        <dbReference type="ARBA" id="ARBA00004726"/>
    </source>
</evidence>
<evidence type="ECO:0000256" key="7">
    <source>
        <dbReference type="ARBA" id="ARBA00022741"/>
    </source>
</evidence>
<evidence type="ECO:0000256" key="3">
    <source>
        <dbReference type="ARBA" id="ARBA00022630"/>
    </source>
</evidence>
<evidence type="ECO:0000256" key="4">
    <source>
        <dbReference type="ARBA" id="ARBA00022643"/>
    </source>
</evidence>
<keyword evidence="6" id="KW-0548">Nucleotidyltransferase</keyword>
<evidence type="ECO:0000256" key="12">
    <source>
        <dbReference type="ARBA" id="ARBA00049494"/>
    </source>
</evidence>
<comment type="catalytic activity">
    <reaction evidence="12">
        <text>FMN + ATP + H(+) = FAD + diphosphate</text>
        <dbReference type="Rhea" id="RHEA:17237"/>
        <dbReference type="ChEBI" id="CHEBI:15378"/>
        <dbReference type="ChEBI" id="CHEBI:30616"/>
        <dbReference type="ChEBI" id="CHEBI:33019"/>
        <dbReference type="ChEBI" id="CHEBI:57692"/>
        <dbReference type="ChEBI" id="CHEBI:58210"/>
        <dbReference type="EC" id="2.7.7.2"/>
    </reaction>
</comment>
<evidence type="ECO:0000256" key="6">
    <source>
        <dbReference type="ARBA" id="ARBA00022695"/>
    </source>
</evidence>
<dbReference type="GO" id="GO:0005524">
    <property type="term" value="F:ATP binding"/>
    <property type="evidence" value="ECO:0007669"/>
    <property type="project" value="UniProtKB-KW"/>
</dbReference>
<dbReference type="InterPro" id="IPR014729">
    <property type="entry name" value="Rossmann-like_a/b/a_fold"/>
</dbReference>
<keyword evidence="3" id="KW-0285">Flavoprotein</keyword>
<sequence>MLTIYMDSIVSTDFKSESNGTNESNQMSQNSVVLKNGLYRQKQEECLAEYNGVSKEKSNIDFSKIYKEVYELANSEQSISKAITHALNVIEESLRRYGPNGVSLSFNGGKDCVVLLHLFAAVYYKHFQDSVDIPNIQAVYITHPNPFLEVEEFVKECVDRYGLDLITIEGPMKSALAKYLEQRPNVQAILVGTRRIDPHGENLLEFVPTDPGWPPFMRIHPIIDWHYSQVWEFLRILNIQYCVLYDLGYTSLGSIDNTYPNPDLRNPSQPSGYDPAWKLADESRERCGREKSTSSSTSNSSI</sequence>
<name>A0A9N9D8R1_FUNMO</name>
<feature type="compositionally biased region" description="Polar residues" evidence="13">
    <location>
        <begin position="260"/>
        <end position="271"/>
    </location>
</feature>
<dbReference type="SUPFAM" id="SSF52402">
    <property type="entry name" value="Adenine nucleotide alpha hydrolases-like"/>
    <property type="match status" value="1"/>
</dbReference>
<evidence type="ECO:0000313" key="16">
    <source>
        <dbReference type="Proteomes" id="UP000789375"/>
    </source>
</evidence>
<dbReference type="GO" id="GO:0006747">
    <property type="term" value="P:FAD biosynthetic process"/>
    <property type="evidence" value="ECO:0007669"/>
    <property type="project" value="TreeGrafter"/>
</dbReference>
<evidence type="ECO:0000256" key="8">
    <source>
        <dbReference type="ARBA" id="ARBA00022827"/>
    </source>
</evidence>
<keyword evidence="9" id="KW-0067">ATP-binding</keyword>
<dbReference type="Pfam" id="PF01507">
    <property type="entry name" value="PAPS_reduct"/>
    <property type="match status" value="1"/>
</dbReference>
<comment type="pathway">
    <text evidence="1">Cofactor biosynthesis; FAD biosynthesis; FAD from FMN: step 1/1.</text>
</comment>
<evidence type="ECO:0000256" key="2">
    <source>
        <dbReference type="ARBA" id="ARBA00012393"/>
    </source>
</evidence>
<keyword evidence="5" id="KW-0808">Transferase</keyword>
<reference evidence="15" key="1">
    <citation type="submission" date="2021-06" db="EMBL/GenBank/DDBJ databases">
        <authorList>
            <person name="Kallberg Y."/>
            <person name="Tangrot J."/>
            <person name="Rosling A."/>
        </authorList>
    </citation>
    <scope>NUCLEOTIDE SEQUENCE</scope>
    <source>
        <strain evidence="15">87-6 pot B 2015</strain>
    </source>
</reference>
<feature type="compositionally biased region" description="Low complexity" evidence="13">
    <location>
        <begin position="293"/>
        <end position="302"/>
    </location>
</feature>
<dbReference type="PANTHER" id="PTHR23293">
    <property type="entry name" value="FAD SYNTHETASE-RELATED FMN ADENYLYLTRANSFERASE"/>
    <property type="match status" value="1"/>
</dbReference>
<dbReference type="AlphaFoldDB" id="A0A9N9D8R1"/>
<dbReference type="Gene3D" id="3.40.50.620">
    <property type="entry name" value="HUPs"/>
    <property type="match status" value="1"/>
</dbReference>
<evidence type="ECO:0000256" key="9">
    <source>
        <dbReference type="ARBA" id="ARBA00022840"/>
    </source>
</evidence>
<keyword evidence="4" id="KW-0288">FMN</keyword>
<feature type="compositionally biased region" description="Basic and acidic residues" evidence="13">
    <location>
        <begin position="279"/>
        <end position="292"/>
    </location>
</feature>
<dbReference type="InterPro" id="IPR002500">
    <property type="entry name" value="PAPS_reduct_dom"/>
</dbReference>
<dbReference type="Proteomes" id="UP000789375">
    <property type="component" value="Unassembled WGS sequence"/>
</dbReference>
<dbReference type="CDD" id="cd23948">
    <property type="entry name" value="FAD_synthase"/>
    <property type="match status" value="1"/>
</dbReference>
<comment type="caution">
    <text evidence="15">The sequence shown here is derived from an EMBL/GenBank/DDBJ whole genome shotgun (WGS) entry which is preliminary data.</text>
</comment>
<dbReference type="PANTHER" id="PTHR23293:SF9">
    <property type="entry name" value="FAD SYNTHASE"/>
    <property type="match status" value="1"/>
</dbReference>
<proteinExistence type="predicted"/>
<keyword evidence="16" id="KW-1185">Reference proteome</keyword>
<feature type="domain" description="Phosphoadenosine phosphosulphate reductase" evidence="14">
    <location>
        <begin position="171"/>
        <end position="259"/>
    </location>
</feature>